<proteinExistence type="predicted"/>
<organism evidence="1 2">
    <name type="scientific">Arctium lappa</name>
    <name type="common">Greater burdock</name>
    <name type="synonym">Lappa major</name>
    <dbReference type="NCBI Taxonomy" id="4217"/>
    <lineage>
        <taxon>Eukaryota</taxon>
        <taxon>Viridiplantae</taxon>
        <taxon>Streptophyta</taxon>
        <taxon>Embryophyta</taxon>
        <taxon>Tracheophyta</taxon>
        <taxon>Spermatophyta</taxon>
        <taxon>Magnoliopsida</taxon>
        <taxon>eudicotyledons</taxon>
        <taxon>Gunneridae</taxon>
        <taxon>Pentapetalae</taxon>
        <taxon>asterids</taxon>
        <taxon>campanulids</taxon>
        <taxon>Asterales</taxon>
        <taxon>Asteraceae</taxon>
        <taxon>Carduoideae</taxon>
        <taxon>Cardueae</taxon>
        <taxon>Arctiinae</taxon>
        <taxon>Arctium</taxon>
    </lineage>
</organism>
<reference evidence="1 2" key="2">
    <citation type="journal article" date="2022" name="Mol. Ecol. Resour.">
        <title>The genomes of chicory, endive, great burdock and yacon provide insights into Asteraceae paleo-polyploidization history and plant inulin production.</title>
        <authorList>
            <person name="Fan W."/>
            <person name="Wang S."/>
            <person name="Wang H."/>
            <person name="Wang A."/>
            <person name="Jiang F."/>
            <person name="Liu H."/>
            <person name="Zhao H."/>
            <person name="Xu D."/>
            <person name="Zhang Y."/>
        </authorList>
    </citation>
    <scope>NUCLEOTIDE SEQUENCE [LARGE SCALE GENOMIC DNA]</scope>
    <source>
        <strain evidence="2">cv. Niubang</strain>
    </source>
</reference>
<name>A0ACB8XQW7_ARCLA</name>
<reference evidence="2" key="1">
    <citation type="journal article" date="2022" name="Mol. Ecol. Resour.">
        <title>The genomes of chicory, endive, great burdock and yacon provide insights into Asteraceae palaeo-polyploidization history and plant inulin production.</title>
        <authorList>
            <person name="Fan W."/>
            <person name="Wang S."/>
            <person name="Wang H."/>
            <person name="Wang A."/>
            <person name="Jiang F."/>
            <person name="Liu H."/>
            <person name="Zhao H."/>
            <person name="Xu D."/>
            <person name="Zhang Y."/>
        </authorList>
    </citation>
    <scope>NUCLEOTIDE SEQUENCE [LARGE SCALE GENOMIC DNA]</scope>
    <source>
        <strain evidence="2">cv. Niubang</strain>
    </source>
</reference>
<keyword evidence="2" id="KW-1185">Reference proteome</keyword>
<dbReference type="Proteomes" id="UP001055879">
    <property type="component" value="Linkage Group LG15"/>
</dbReference>
<protein>
    <submittedName>
        <fullName evidence="1">Uncharacterized protein</fullName>
    </submittedName>
</protein>
<evidence type="ECO:0000313" key="1">
    <source>
        <dbReference type="EMBL" id="KAI3672749.1"/>
    </source>
</evidence>
<accession>A0ACB8XQW7</accession>
<sequence>METMMVVHQDLQAKLKKEKSRVAKKRQTNFDFSKEIAGNKNLIDSLNKAATVFEKQKACFETQIFETVSKFNKSELEKQEFVVNYNKWQFENKSLLKKLNGLEAKPYARDCDQKSYQKKCSKKTNDFKFPNSSKAQQFDDDDIFEDVTDFLNADGCFDERIDKFDFNAKLPDHTSFVINNDSLPSVFEKGETSTKVDESISVSTYYSKELRRKKSEARVEWGPKRKVEESMKSFSDTDCNRTFVSHSDVLGHIASHKTKLTCHMWYLDSGCSKHMTRQKYILSNYTEKFCSNVRFGNDQFSPILGYRDIVQENITIKKVSYVEGLGHNMFSIGQFCDIDLKLVTGNLVKGLPELKYEKEHMCDACEKEKMKRDSHNPKPEPSTSTLLELLHMYLCGPMRTQSINGKKYVLVIVDDFSRYTWVKFRRSKDETLEIIISFLKTIQVNLQKIVKLI</sequence>
<evidence type="ECO:0000313" key="2">
    <source>
        <dbReference type="Proteomes" id="UP001055879"/>
    </source>
</evidence>
<dbReference type="EMBL" id="CM042061">
    <property type="protein sequence ID" value="KAI3672749.1"/>
    <property type="molecule type" value="Genomic_DNA"/>
</dbReference>
<gene>
    <name evidence="1" type="ORF">L6452_38847</name>
</gene>
<comment type="caution">
    <text evidence="1">The sequence shown here is derived from an EMBL/GenBank/DDBJ whole genome shotgun (WGS) entry which is preliminary data.</text>
</comment>